<sequence>MNLTIFPEGGLAGSVITTVWVGVWVLCFFNLRFGWVLSGLVVPGYLVPLLIIKPLAGAIIIVEAILTYMMVWLFSERIGRGRWPSLFGRDRFMGLILASIAVRLSLDGYVLPQLAEWLSANWNQQLDWRSDMQSFGLVIISLLANQFWKPGLSRGLFAMVVTVGLTALIVRFGLMELTNFRLSGVSYLYEGLASSILASPKAYMILVLTALYASHMNVKYGWDFSGILIPALIALQWYQPAKILTSFVEAGIIYLIAIAVLRLPVFANITMEGARKILLFFNISFIYKLILGHAVVLAEMEVKTTDLYGFGYLLATLIAIKAHDKNIFGRLMRTTLQVSFVGAVAGNLVGLILSSLVPVQSAVASVSDAPVSGSDAQQRRMAAAAIGDAYLQRWRGGAEPISAESAETLIDLVRLLEAGLPPLEANARVGASGWRVETLAGGRIAISRADGDGRAMLFYYPDAARDLAITVPDASAQPGLAMAALSLRTGQDAKWVVLDAPRARNALGRPSTLSAFRQGSQMPELVVAGGRGATGNFAGGSASRIDIAALRNAVPGMQTRFTAGQSAAGADTNDAVLTLGDKAIASFWNDASSQTAGSCDITANIATASAITDLPDLAFLRAEIVDPLLAALEDSDVPSSAIAAGQSIGIDVGPCATNGGRAWRIDASGRGGGIYLFYPGGDAGRIVQGYLESDARAGPFDLVQSIRNAWGASALLLAPDQHAFGGDQTTIFGVISQAVVRARGDRDAAVLQIRPMPMEIAEEARVTRPVLSFDRIESGSALRGNLERALRAAEIDPLIAARDRETAGLEVSPLNSLRYMRQTVNQRYAVLLVPDKLTR</sequence>
<dbReference type="Proteomes" id="UP000561438">
    <property type="component" value="Unassembled WGS sequence"/>
</dbReference>
<feature type="transmembrane region" description="Helical" evidence="1">
    <location>
        <begin position="45"/>
        <end position="71"/>
    </location>
</feature>
<reference evidence="2 3" key="1">
    <citation type="submission" date="2020-06" db="EMBL/GenBank/DDBJ databases">
        <title>Altererythrobacter sp. HHU K3-1.</title>
        <authorList>
            <person name="Zhang D."/>
            <person name="Xue H."/>
        </authorList>
    </citation>
    <scope>NUCLEOTIDE SEQUENCE [LARGE SCALE GENOMIC DNA]</scope>
    <source>
        <strain evidence="2 3">HHU K3-1</strain>
    </source>
</reference>
<accession>A0A850HBK0</accession>
<keyword evidence="1" id="KW-0812">Transmembrane</keyword>
<protein>
    <recommendedName>
        <fullName evidence="4">Capsule biosynthesis CapC</fullName>
    </recommendedName>
</protein>
<dbReference type="Pfam" id="PF14102">
    <property type="entry name" value="Caps_synth_CapC"/>
    <property type="match status" value="2"/>
</dbReference>
<keyword evidence="1" id="KW-1133">Transmembrane helix</keyword>
<dbReference type="RefSeq" id="WP_176266783.1">
    <property type="nucleotide sequence ID" value="NZ_JABWGV010000002.1"/>
</dbReference>
<feature type="transmembrane region" description="Helical" evidence="1">
    <location>
        <begin position="307"/>
        <end position="323"/>
    </location>
</feature>
<organism evidence="2 3">
    <name type="scientific">Qipengyuania atrilutea</name>
    <dbReference type="NCBI Taxonomy" id="2744473"/>
    <lineage>
        <taxon>Bacteria</taxon>
        <taxon>Pseudomonadati</taxon>
        <taxon>Pseudomonadota</taxon>
        <taxon>Alphaproteobacteria</taxon>
        <taxon>Sphingomonadales</taxon>
        <taxon>Erythrobacteraceae</taxon>
        <taxon>Qipengyuania</taxon>
    </lineage>
</organism>
<name>A0A850HBK0_9SPHN</name>
<dbReference type="AlphaFoldDB" id="A0A850HBK0"/>
<keyword evidence="3" id="KW-1185">Reference proteome</keyword>
<dbReference type="EMBL" id="JABWGV010000002">
    <property type="protein sequence ID" value="NVD44449.1"/>
    <property type="molecule type" value="Genomic_DNA"/>
</dbReference>
<dbReference type="GO" id="GO:0016020">
    <property type="term" value="C:membrane"/>
    <property type="evidence" value="ECO:0007669"/>
    <property type="project" value="InterPro"/>
</dbReference>
<comment type="caution">
    <text evidence="2">The sequence shown here is derived from an EMBL/GenBank/DDBJ whole genome shotgun (WGS) entry which is preliminary data.</text>
</comment>
<proteinExistence type="predicted"/>
<feature type="transmembrane region" description="Helical" evidence="1">
    <location>
        <begin position="155"/>
        <end position="174"/>
    </location>
</feature>
<gene>
    <name evidence="2" type="ORF">HUV48_05390</name>
</gene>
<feature type="transmembrane region" description="Helical" evidence="1">
    <location>
        <begin position="220"/>
        <end position="238"/>
    </location>
</feature>
<evidence type="ECO:0000256" key="1">
    <source>
        <dbReference type="SAM" id="Phobius"/>
    </source>
</evidence>
<evidence type="ECO:0000313" key="2">
    <source>
        <dbReference type="EMBL" id="NVD44449.1"/>
    </source>
</evidence>
<evidence type="ECO:0008006" key="4">
    <source>
        <dbReference type="Google" id="ProtNLM"/>
    </source>
</evidence>
<dbReference type="InterPro" id="IPR008338">
    <property type="entry name" value="Capsule_biosynth_CapC"/>
</dbReference>
<feature type="transmembrane region" description="Helical" evidence="1">
    <location>
        <begin position="244"/>
        <end position="265"/>
    </location>
</feature>
<evidence type="ECO:0000313" key="3">
    <source>
        <dbReference type="Proteomes" id="UP000561438"/>
    </source>
</evidence>
<feature type="transmembrane region" description="Helical" evidence="1">
    <location>
        <begin position="12"/>
        <end position="33"/>
    </location>
</feature>
<feature type="transmembrane region" description="Helical" evidence="1">
    <location>
        <begin position="335"/>
        <end position="357"/>
    </location>
</feature>
<feature type="transmembrane region" description="Helical" evidence="1">
    <location>
        <begin position="277"/>
        <end position="295"/>
    </location>
</feature>
<dbReference type="GO" id="GO:0045227">
    <property type="term" value="P:capsule polysaccharide biosynthetic process"/>
    <property type="evidence" value="ECO:0007669"/>
    <property type="project" value="InterPro"/>
</dbReference>
<feature type="transmembrane region" description="Helical" evidence="1">
    <location>
        <begin position="194"/>
        <end position="213"/>
    </location>
</feature>
<keyword evidence="1" id="KW-0472">Membrane</keyword>